<proteinExistence type="predicted"/>
<comment type="caution">
    <text evidence="2">The sequence shown here is derived from an EMBL/GenBank/DDBJ whole genome shotgun (WGS) entry which is preliminary data.</text>
</comment>
<organism evidence="2 3">
    <name type="scientific">Streptococcus mitis</name>
    <dbReference type="NCBI Taxonomy" id="28037"/>
    <lineage>
        <taxon>Bacteria</taxon>
        <taxon>Bacillati</taxon>
        <taxon>Bacillota</taxon>
        <taxon>Bacilli</taxon>
        <taxon>Lactobacillales</taxon>
        <taxon>Streptococcaceae</taxon>
        <taxon>Streptococcus</taxon>
        <taxon>Streptococcus mitis group</taxon>
    </lineage>
</organism>
<keyword evidence="1" id="KW-1133">Transmembrane helix</keyword>
<dbReference type="RefSeq" id="WP_042751195.1">
    <property type="nucleotide sequence ID" value="NZ_JPFY01000013.1"/>
</dbReference>
<dbReference type="PATRIC" id="fig|28037.93.peg.1172"/>
<name>A0A081QQ98_STRMT</name>
<keyword evidence="1" id="KW-0472">Membrane</keyword>
<feature type="transmembrane region" description="Helical" evidence="1">
    <location>
        <begin position="12"/>
        <end position="33"/>
    </location>
</feature>
<evidence type="ECO:0000256" key="1">
    <source>
        <dbReference type="SAM" id="Phobius"/>
    </source>
</evidence>
<gene>
    <name evidence="2" type="ORF">SK578_1218</name>
</gene>
<reference evidence="2 3" key="1">
    <citation type="submission" date="2014-05" db="EMBL/GenBank/DDBJ databases">
        <authorList>
            <person name="Daugherty S.C."/>
            <person name="Tallon L.J."/>
            <person name="Sadzewicz L."/>
            <person name="Kilian M."/>
            <person name="Tettelin H."/>
        </authorList>
    </citation>
    <scope>NUCLEOTIDE SEQUENCE [LARGE SCALE GENOMIC DNA]</scope>
    <source>
        <strain evidence="2 3">SK578</strain>
    </source>
</reference>
<sequence>MNNSSIKKSHKWILIVVSLAIITAGGVFMFSMFGKSQEERRNREYEVSLVNALKNSYEGIEEIKISNPEYTTPPGDWSCDVNILFSDKVKIEYRVGHSLNEVENYNGFVNGKTNKEINDQWEILNSHKGKTTSLVTIYYSDNEKGEQ</sequence>
<protein>
    <submittedName>
        <fullName evidence="2">Uncharacterized protein</fullName>
    </submittedName>
</protein>
<dbReference type="AlphaFoldDB" id="A0A081QQ98"/>
<dbReference type="EMBL" id="JPFY01000013">
    <property type="protein sequence ID" value="KEQ45121.1"/>
    <property type="molecule type" value="Genomic_DNA"/>
</dbReference>
<evidence type="ECO:0000313" key="3">
    <source>
        <dbReference type="Proteomes" id="UP000028089"/>
    </source>
</evidence>
<dbReference type="Proteomes" id="UP000028089">
    <property type="component" value="Unassembled WGS sequence"/>
</dbReference>
<keyword evidence="1" id="KW-0812">Transmembrane</keyword>
<evidence type="ECO:0000313" key="2">
    <source>
        <dbReference type="EMBL" id="KEQ45121.1"/>
    </source>
</evidence>
<accession>A0A081QQ98</accession>